<accession>A0ABT0QWD5</accession>
<dbReference type="EMBL" id="JAKNCJ010000001">
    <property type="protein sequence ID" value="MCL6421987.1"/>
    <property type="molecule type" value="Genomic_DNA"/>
</dbReference>
<feature type="region of interest" description="Disordered" evidence="1">
    <location>
        <begin position="309"/>
        <end position="354"/>
    </location>
</feature>
<feature type="domain" description="Aminoglycoside phosphotransferase" evidence="2">
    <location>
        <begin position="40"/>
        <end position="248"/>
    </location>
</feature>
<reference evidence="3" key="1">
    <citation type="submission" date="2022-02" db="EMBL/GenBank/DDBJ databases">
        <authorList>
            <person name="Lee M."/>
            <person name="Kim S.-J."/>
            <person name="Jung M.-Y."/>
        </authorList>
    </citation>
    <scope>NUCLEOTIDE SEQUENCE</scope>
    <source>
        <strain evidence="3">JHP9</strain>
    </source>
</reference>
<name>A0ABT0QWD5_9MICO</name>
<evidence type="ECO:0000259" key="2">
    <source>
        <dbReference type="Pfam" id="PF01636"/>
    </source>
</evidence>
<dbReference type="RefSeq" id="WP_249736151.1">
    <property type="nucleotide sequence ID" value="NZ_JAKNCJ010000001.1"/>
</dbReference>
<evidence type="ECO:0000313" key="3">
    <source>
        <dbReference type="EMBL" id="MCL6421987.1"/>
    </source>
</evidence>
<feature type="compositionally biased region" description="Low complexity" evidence="1">
    <location>
        <begin position="311"/>
        <end position="328"/>
    </location>
</feature>
<dbReference type="Pfam" id="PF01636">
    <property type="entry name" value="APH"/>
    <property type="match status" value="1"/>
</dbReference>
<dbReference type="Gene3D" id="3.90.1200.10">
    <property type="match status" value="1"/>
</dbReference>
<sequence length="354" mass="37183">MPRNSFLLAAFAAASVPGLDPVKTVAIPTPADDVDVAGVVGEDGRRVLVTCPRSTAAGVRMEKDLAISAALSAHALSDLVPSVLGSVKLPGGGRAAVTDVFDGAPLAFDRLLEDSGLAASLGTAIARIHEVPRHIAEGAGAEQYSPAALRERHRAQLLRAQRSEPLPAAVLQRWQAQLADDALWALDPVLVHGDLSDEALFARDGRITGVRSWSSARIADPAADLAWLASTLETDRFDALMAAYAAERRAPLDPRLVDRAHVLSEFAIIDWLLHGIDTQDEAVIDDARAMLHELDDALAQIAKDEAEEAYAELAAPAGPGEPGEPAVGHSADGVAEVEADSGSDSDPDERPASR</sequence>
<dbReference type="SUPFAM" id="SSF56112">
    <property type="entry name" value="Protein kinase-like (PK-like)"/>
    <property type="match status" value="1"/>
</dbReference>
<evidence type="ECO:0000256" key="1">
    <source>
        <dbReference type="SAM" id="MobiDB-lite"/>
    </source>
</evidence>
<protein>
    <submittedName>
        <fullName evidence="3">Phosphotransferase</fullName>
    </submittedName>
</protein>
<proteinExistence type="predicted"/>
<dbReference type="Proteomes" id="UP001203761">
    <property type="component" value="Unassembled WGS sequence"/>
</dbReference>
<comment type="caution">
    <text evidence="3">The sequence shown here is derived from an EMBL/GenBank/DDBJ whole genome shotgun (WGS) entry which is preliminary data.</text>
</comment>
<dbReference type="InterPro" id="IPR011009">
    <property type="entry name" value="Kinase-like_dom_sf"/>
</dbReference>
<dbReference type="InterPro" id="IPR002575">
    <property type="entry name" value="Aminoglycoside_PTrfase"/>
</dbReference>
<gene>
    <name evidence="3" type="ORF">Bequi_01060</name>
</gene>
<feature type="compositionally biased region" description="Acidic residues" evidence="1">
    <location>
        <begin position="335"/>
        <end position="347"/>
    </location>
</feature>
<organism evidence="3 4">
    <name type="scientific">Brachybacterium equifaecis</name>
    <dbReference type="NCBI Taxonomy" id="2910770"/>
    <lineage>
        <taxon>Bacteria</taxon>
        <taxon>Bacillati</taxon>
        <taxon>Actinomycetota</taxon>
        <taxon>Actinomycetes</taxon>
        <taxon>Micrococcales</taxon>
        <taxon>Dermabacteraceae</taxon>
        <taxon>Brachybacterium</taxon>
    </lineage>
</organism>
<keyword evidence="4" id="KW-1185">Reference proteome</keyword>
<evidence type="ECO:0000313" key="4">
    <source>
        <dbReference type="Proteomes" id="UP001203761"/>
    </source>
</evidence>